<dbReference type="InterPro" id="IPR036852">
    <property type="entry name" value="Peptidase_S8/S53_dom_sf"/>
</dbReference>
<keyword evidence="3 8" id="KW-0732">Signal</keyword>
<feature type="domain" description="Inhibitor I9" evidence="10">
    <location>
        <begin position="30"/>
        <end position="111"/>
    </location>
</feature>
<evidence type="ECO:0000256" key="4">
    <source>
        <dbReference type="ARBA" id="ARBA00022801"/>
    </source>
</evidence>
<dbReference type="EMBL" id="VXIS01000057">
    <property type="protein sequence ID" value="KAA8909453.1"/>
    <property type="molecule type" value="Genomic_DNA"/>
</dbReference>
<dbReference type="Pfam" id="PF00082">
    <property type="entry name" value="Peptidase_S8"/>
    <property type="match status" value="1"/>
</dbReference>
<comment type="similarity">
    <text evidence="1 6 7">Belongs to the peptidase S8 family.</text>
</comment>
<dbReference type="PANTHER" id="PTHR43806">
    <property type="entry name" value="PEPTIDASE S8"/>
    <property type="match status" value="1"/>
</dbReference>
<feature type="signal peptide" evidence="8">
    <location>
        <begin position="1"/>
        <end position="21"/>
    </location>
</feature>
<dbReference type="PANTHER" id="PTHR43806:SF11">
    <property type="entry name" value="CEREVISIN-RELATED"/>
    <property type="match status" value="1"/>
</dbReference>
<organism evidence="11 12">
    <name type="scientific">Sphaerosporella brunnea</name>
    <dbReference type="NCBI Taxonomy" id="1250544"/>
    <lineage>
        <taxon>Eukaryota</taxon>
        <taxon>Fungi</taxon>
        <taxon>Dikarya</taxon>
        <taxon>Ascomycota</taxon>
        <taxon>Pezizomycotina</taxon>
        <taxon>Pezizomycetes</taxon>
        <taxon>Pezizales</taxon>
        <taxon>Pyronemataceae</taxon>
        <taxon>Sphaerosporella</taxon>
    </lineage>
</organism>
<dbReference type="Pfam" id="PF05922">
    <property type="entry name" value="Inhibitor_I9"/>
    <property type="match status" value="1"/>
</dbReference>
<dbReference type="InterPro" id="IPR050131">
    <property type="entry name" value="Peptidase_S8_subtilisin-like"/>
</dbReference>
<dbReference type="PROSITE" id="PS00137">
    <property type="entry name" value="SUBTILASE_HIS"/>
    <property type="match status" value="1"/>
</dbReference>
<feature type="active site" description="Charge relay system" evidence="6">
    <location>
        <position position="185"/>
    </location>
</feature>
<dbReference type="InterPro" id="IPR037045">
    <property type="entry name" value="S8pro/Inhibitor_I9_sf"/>
</dbReference>
<accession>A0A5J5F0P3</accession>
<keyword evidence="12" id="KW-1185">Reference proteome</keyword>
<evidence type="ECO:0000256" key="2">
    <source>
        <dbReference type="ARBA" id="ARBA00022670"/>
    </source>
</evidence>
<keyword evidence="2 6" id="KW-0645">Protease</keyword>
<evidence type="ECO:0000256" key="8">
    <source>
        <dbReference type="SAM" id="SignalP"/>
    </source>
</evidence>
<keyword evidence="5 6" id="KW-0720">Serine protease</keyword>
<evidence type="ECO:0000313" key="12">
    <source>
        <dbReference type="Proteomes" id="UP000326924"/>
    </source>
</evidence>
<dbReference type="InParanoid" id="A0A5J5F0P3"/>
<dbReference type="SUPFAM" id="SSF54897">
    <property type="entry name" value="Protease propeptides/inhibitors"/>
    <property type="match status" value="1"/>
</dbReference>
<keyword evidence="4 6" id="KW-0378">Hydrolase</keyword>
<evidence type="ECO:0000256" key="7">
    <source>
        <dbReference type="RuleBase" id="RU003355"/>
    </source>
</evidence>
<dbReference type="GO" id="GO:0004252">
    <property type="term" value="F:serine-type endopeptidase activity"/>
    <property type="evidence" value="ECO:0007669"/>
    <property type="project" value="UniProtKB-UniRule"/>
</dbReference>
<dbReference type="AlphaFoldDB" id="A0A5J5F0P3"/>
<feature type="active site" description="Charge relay system" evidence="6">
    <location>
        <position position="154"/>
    </location>
</feature>
<dbReference type="CDD" id="cd04077">
    <property type="entry name" value="Peptidases_S8_PCSK9_ProteinaseK_like"/>
    <property type="match status" value="1"/>
</dbReference>
<dbReference type="PROSITE" id="PS51892">
    <property type="entry name" value="SUBTILASE"/>
    <property type="match status" value="1"/>
</dbReference>
<dbReference type="InterPro" id="IPR023827">
    <property type="entry name" value="Peptidase_S8_Asp-AS"/>
</dbReference>
<dbReference type="InterPro" id="IPR010259">
    <property type="entry name" value="S8pro/Inhibitor_I9"/>
</dbReference>
<reference evidence="11 12" key="1">
    <citation type="submission" date="2019-09" db="EMBL/GenBank/DDBJ databases">
        <title>Draft genome of the ectomycorrhizal ascomycete Sphaerosporella brunnea.</title>
        <authorList>
            <consortium name="DOE Joint Genome Institute"/>
            <person name="Benucci G.M."/>
            <person name="Marozzi G."/>
            <person name="Antonielli L."/>
            <person name="Sanchez S."/>
            <person name="Marco P."/>
            <person name="Wang X."/>
            <person name="Falini L.B."/>
            <person name="Barry K."/>
            <person name="Haridas S."/>
            <person name="Lipzen A."/>
            <person name="Labutti K."/>
            <person name="Grigoriev I.V."/>
            <person name="Murat C."/>
            <person name="Martin F."/>
            <person name="Albertini E."/>
            <person name="Donnini D."/>
            <person name="Bonito G."/>
        </authorList>
    </citation>
    <scope>NUCLEOTIDE SEQUENCE [LARGE SCALE GENOMIC DNA]</scope>
    <source>
        <strain evidence="11 12">Sb_GMNB300</strain>
    </source>
</reference>
<dbReference type="Proteomes" id="UP000326924">
    <property type="component" value="Unassembled WGS sequence"/>
</dbReference>
<sequence length="394" mass="40012">MQLFTNVFLAALSILPLLVAAKKGDAVPNSYIVVLNDDISPSAFDAHRAWANDLHSSSLAKRGDHGLAGLRHTFNMKKLKGYSGSFDNETIAEISGRPEVAYVEQDRVVELDALITQISAPSWGLGRISSRARGSSNYYYDSTAGAGVTVYVIDTGILTTHNEFGGRATFGYNAVDSSNTDGNGHGTHVSGTIGGTTYGVAKKVNLVAVKVLDSSGSGTNSGVIAGIQWASANSAGKKAVANMSLGGSYSSALNSAVSSAVSNGVTFVVAAGNSNANAGNFSPASAAGAITVGATTNTDARASYSNYGSVLDVFAPGSSITSSYIGSNSATAVLSGTSMASPHVAGLAAYLIALEGLRSPSAVLSRINSLASTGYVSSPGPGSPNRLIYNNSGK</sequence>
<evidence type="ECO:0000259" key="9">
    <source>
        <dbReference type="Pfam" id="PF00082"/>
    </source>
</evidence>
<feature type="chain" id="PRO_5023822181" evidence="8">
    <location>
        <begin position="22"/>
        <end position="394"/>
    </location>
</feature>
<dbReference type="InterPro" id="IPR034193">
    <property type="entry name" value="PCSK9_ProteinaseK-like"/>
</dbReference>
<dbReference type="OrthoDB" id="206201at2759"/>
<dbReference type="InterPro" id="IPR015500">
    <property type="entry name" value="Peptidase_S8_subtilisin-rel"/>
</dbReference>
<feature type="active site" description="Charge relay system" evidence="6">
    <location>
        <position position="338"/>
    </location>
</feature>
<dbReference type="PROSITE" id="PS00138">
    <property type="entry name" value="SUBTILASE_SER"/>
    <property type="match status" value="1"/>
</dbReference>
<name>A0A5J5F0P3_9PEZI</name>
<evidence type="ECO:0000256" key="6">
    <source>
        <dbReference type="PROSITE-ProRule" id="PRU01240"/>
    </source>
</evidence>
<comment type="caution">
    <text evidence="11">The sequence shown here is derived from an EMBL/GenBank/DDBJ whole genome shotgun (WGS) entry which is preliminary data.</text>
</comment>
<dbReference type="PROSITE" id="PS00136">
    <property type="entry name" value="SUBTILASE_ASP"/>
    <property type="match status" value="1"/>
</dbReference>
<dbReference type="InterPro" id="IPR023828">
    <property type="entry name" value="Peptidase_S8_Ser-AS"/>
</dbReference>
<dbReference type="GO" id="GO:0006508">
    <property type="term" value="P:proteolysis"/>
    <property type="evidence" value="ECO:0007669"/>
    <property type="project" value="UniProtKB-KW"/>
</dbReference>
<evidence type="ECO:0000256" key="5">
    <source>
        <dbReference type="ARBA" id="ARBA00022825"/>
    </source>
</evidence>
<protein>
    <submittedName>
        <fullName evidence="11">Alkaline proteinase</fullName>
    </submittedName>
</protein>
<dbReference type="InterPro" id="IPR000209">
    <property type="entry name" value="Peptidase_S8/S53_dom"/>
</dbReference>
<gene>
    <name evidence="11" type="ORF">FN846DRAFT_776219</name>
</gene>
<evidence type="ECO:0000259" key="10">
    <source>
        <dbReference type="Pfam" id="PF05922"/>
    </source>
</evidence>
<proteinExistence type="inferred from homology"/>
<dbReference type="Gene3D" id="3.40.50.200">
    <property type="entry name" value="Peptidase S8/S53 domain"/>
    <property type="match status" value="1"/>
</dbReference>
<evidence type="ECO:0000256" key="1">
    <source>
        <dbReference type="ARBA" id="ARBA00011073"/>
    </source>
</evidence>
<dbReference type="InterPro" id="IPR022398">
    <property type="entry name" value="Peptidase_S8_His-AS"/>
</dbReference>
<evidence type="ECO:0000313" key="11">
    <source>
        <dbReference type="EMBL" id="KAA8909453.1"/>
    </source>
</evidence>
<evidence type="ECO:0000256" key="3">
    <source>
        <dbReference type="ARBA" id="ARBA00022729"/>
    </source>
</evidence>
<dbReference type="SUPFAM" id="SSF52743">
    <property type="entry name" value="Subtilisin-like"/>
    <property type="match status" value="1"/>
</dbReference>
<dbReference type="FunFam" id="3.40.50.200:FF:000014">
    <property type="entry name" value="Proteinase K"/>
    <property type="match status" value="1"/>
</dbReference>
<dbReference type="Gene3D" id="3.30.70.80">
    <property type="entry name" value="Peptidase S8 propeptide/proteinase inhibitor I9"/>
    <property type="match status" value="1"/>
</dbReference>
<dbReference type="PRINTS" id="PR00723">
    <property type="entry name" value="SUBTILISIN"/>
</dbReference>
<dbReference type="GO" id="GO:0005576">
    <property type="term" value="C:extracellular region"/>
    <property type="evidence" value="ECO:0007669"/>
    <property type="project" value="UniProtKB-ARBA"/>
</dbReference>
<feature type="domain" description="Peptidase S8/S53" evidence="9">
    <location>
        <begin position="145"/>
        <end position="355"/>
    </location>
</feature>